<dbReference type="Gene3D" id="3.40.50.300">
    <property type="entry name" value="P-loop containing nucleotide triphosphate hydrolases"/>
    <property type="match status" value="1"/>
</dbReference>
<evidence type="ECO:0000313" key="3">
    <source>
        <dbReference type="Proteomes" id="UP000730482"/>
    </source>
</evidence>
<dbReference type="InterPro" id="IPR027417">
    <property type="entry name" value="P-loop_NTPase"/>
</dbReference>
<dbReference type="SMART" id="SM00421">
    <property type="entry name" value="HTH_LUXR"/>
    <property type="match status" value="1"/>
</dbReference>
<organism evidence="2 3">
    <name type="scientific">Catenulispora pinistramenti</name>
    <dbReference type="NCBI Taxonomy" id="2705254"/>
    <lineage>
        <taxon>Bacteria</taxon>
        <taxon>Bacillati</taxon>
        <taxon>Actinomycetota</taxon>
        <taxon>Actinomycetes</taxon>
        <taxon>Catenulisporales</taxon>
        <taxon>Catenulisporaceae</taxon>
        <taxon>Catenulispora</taxon>
    </lineage>
</organism>
<dbReference type="Pfam" id="PF25873">
    <property type="entry name" value="WHD_MalT"/>
    <property type="match status" value="1"/>
</dbReference>
<dbReference type="Gene3D" id="1.25.40.10">
    <property type="entry name" value="Tetratricopeptide repeat domain"/>
    <property type="match status" value="1"/>
</dbReference>
<comment type="caution">
    <text evidence="2">The sequence shown here is derived from an EMBL/GenBank/DDBJ whole genome shotgun (WGS) entry which is preliminary data.</text>
</comment>
<accession>A0ABS5L1B5</accession>
<dbReference type="EMBL" id="JAAFYZ010000171">
    <property type="protein sequence ID" value="MBS2552111.1"/>
    <property type="molecule type" value="Genomic_DNA"/>
</dbReference>
<keyword evidence="3" id="KW-1185">Reference proteome</keyword>
<dbReference type="InterPro" id="IPR049945">
    <property type="entry name" value="AAA_22"/>
</dbReference>
<feature type="domain" description="HTH luxR-type" evidence="1">
    <location>
        <begin position="825"/>
        <end position="890"/>
    </location>
</feature>
<proteinExistence type="predicted"/>
<evidence type="ECO:0000313" key="2">
    <source>
        <dbReference type="EMBL" id="MBS2552111.1"/>
    </source>
</evidence>
<dbReference type="PROSITE" id="PS50043">
    <property type="entry name" value="HTH_LUXR_2"/>
    <property type="match status" value="1"/>
</dbReference>
<sequence>MSRVTEAGGRGPQSVVARPGLSRRLTETKRVAAIAAPAGSGKTMLLRSWIEESGLGDRVAWVAAGSSERDPQRFWVSVFDALRRTGAGAPLVPLVSAAPDADGWALVERLLTALAPLREPLWLVVDDVHELGPAALRQLELLVLRAASASAASGASGASDLRFVLASRHDVRLGLHRLRLEGGLVEIRAADLRFSLAEARRLFTGAGLDLPEPAAVALHERTEGWAAGLRMAAMSLAGHPDPERFAAEFSGSERTVAEYLLVEVLERQREDVRRLLLRTSILEWVNGELAELLSGVGHGERVLQDLEEAGAFVLALDSDRTRFRYHPMFAELLALELRRAVPGEVAGLHRTASGWFAAHGRPLEAIRHAQAARDWDQAAQLLVSHWPGLYLDGQDAAVHELLAGFPGAVRAGDAELAAVAAADELTRGSLKAAEHHLNQSERAMASMPAQRRDRADLLLGIVRLLTARQRGDLDAELQQAQRLRTIAEHPQASRPSGPARPASGEELRAVALIGLGYASSWSGGPAQTRHLEEGIALARRIGRPYLEFTGLAYKSAIEATRLAPEAETSAARAIELAESHGWTDKVAVGVASVASAGAVAWQGRLDEAEAYLRRAGLTIGPEVEAVAALAALFIRGQLELVRGRAADAFDTFQTAETLAGHLAGAHPFARPVRAWSIRALIRLGELARAEQSLAEIDEPERDSGLVRVVAATLRLARDDPRGALAELGPALDTDAHAGWRAWLVEAFLLEALARDALGERAAAGLALERALEQAEAGSTLLCFLLHPVAELVERHARGRTSHARVVGEVRTLLGGGGLAARGSAQKALVEALSDSEIRVLRYLPTNLTAPQIGDELSVSRNTVKTHMRSLYTKLDTHSRAETVARARELGLIARVGLVG</sequence>
<reference evidence="2 3" key="1">
    <citation type="submission" date="2020-02" db="EMBL/GenBank/DDBJ databases">
        <title>Acidophilic actinobacteria isolated from forest soil.</title>
        <authorList>
            <person name="Golinska P."/>
        </authorList>
    </citation>
    <scope>NUCLEOTIDE SEQUENCE [LARGE SCALE GENOMIC DNA]</scope>
    <source>
        <strain evidence="2 3">NL8</strain>
    </source>
</reference>
<dbReference type="InterPro" id="IPR059106">
    <property type="entry name" value="WHD_MalT"/>
</dbReference>
<dbReference type="Pfam" id="PF00196">
    <property type="entry name" value="GerE"/>
    <property type="match status" value="1"/>
</dbReference>
<protein>
    <submittedName>
        <fullName evidence="2">AAA family ATPase</fullName>
    </submittedName>
</protein>
<name>A0ABS5L1B5_9ACTN</name>
<dbReference type="Proteomes" id="UP000730482">
    <property type="component" value="Unassembled WGS sequence"/>
</dbReference>
<dbReference type="SUPFAM" id="SSF46894">
    <property type="entry name" value="C-terminal effector domain of the bipartite response regulators"/>
    <property type="match status" value="1"/>
</dbReference>
<dbReference type="Gene3D" id="1.10.10.10">
    <property type="entry name" value="Winged helix-like DNA-binding domain superfamily/Winged helix DNA-binding domain"/>
    <property type="match status" value="1"/>
</dbReference>
<dbReference type="CDD" id="cd06170">
    <property type="entry name" value="LuxR_C_like"/>
    <property type="match status" value="1"/>
</dbReference>
<dbReference type="InterPro" id="IPR000792">
    <property type="entry name" value="Tscrpt_reg_LuxR_C"/>
</dbReference>
<dbReference type="RefSeq" id="WP_212017390.1">
    <property type="nucleotide sequence ID" value="NZ_JAAFYZ010000171.1"/>
</dbReference>
<evidence type="ECO:0000259" key="1">
    <source>
        <dbReference type="PROSITE" id="PS50043"/>
    </source>
</evidence>
<dbReference type="Pfam" id="PF13401">
    <property type="entry name" value="AAA_22"/>
    <property type="match status" value="1"/>
</dbReference>
<dbReference type="SUPFAM" id="SSF52540">
    <property type="entry name" value="P-loop containing nucleoside triphosphate hydrolases"/>
    <property type="match status" value="1"/>
</dbReference>
<dbReference type="InterPro" id="IPR016032">
    <property type="entry name" value="Sig_transdc_resp-reg_C-effctor"/>
</dbReference>
<gene>
    <name evidence="2" type="ORF">KGQ19_35170</name>
</gene>
<dbReference type="InterPro" id="IPR011990">
    <property type="entry name" value="TPR-like_helical_dom_sf"/>
</dbReference>
<dbReference type="InterPro" id="IPR041617">
    <property type="entry name" value="TPR_MalT"/>
</dbReference>
<dbReference type="InterPro" id="IPR036388">
    <property type="entry name" value="WH-like_DNA-bd_sf"/>
</dbReference>
<dbReference type="Pfam" id="PF17874">
    <property type="entry name" value="TPR_MalT"/>
    <property type="match status" value="1"/>
</dbReference>